<evidence type="ECO:0008006" key="4">
    <source>
        <dbReference type="Google" id="ProtNLM"/>
    </source>
</evidence>
<sequence length="283" mass="29665">MLRILDARTGEPVPAAPARRGLTRIEAHASGLDPTDLRVLLTADLLVRALELGGTPVWTILTAPHRLAELRTAATALAIRPFEDGRDLASGLGDAQAIHVVAGDGGPVPGPGPVASVAPVVWTGEPGPPAADGTRSGATPADSGAGRDTVPGVPPGAPPTPPRLPLPDLLADPAALRLALLSVPRGEPVHLDRAGLDRAAQRLTHWRRAVAAWARRPSRPVPEEVRVRLRAAWEDDLDLPAVLEVLRDVESAPGVPDGARFETYVYADRLLALDLPRDLGTLA</sequence>
<dbReference type="Proteomes" id="UP001470023">
    <property type="component" value="Unassembled WGS sequence"/>
</dbReference>
<protein>
    <recommendedName>
        <fullName evidence="4">Cysteinyl-tRNA synthetase</fullName>
    </recommendedName>
</protein>
<feature type="region of interest" description="Disordered" evidence="1">
    <location>
        <begin position="124"/>
        <end position="165"/>
    </location>
</feature>
<feature type="compositionally biased region" description="Pro residues" evidence="1">
    <location>
        <begin position="152"/>
        <end position="165"/>
    </location>
</feature>
<name>A0ABV1TXH2_9ACTN</name>
<dbReference type="EMBL" id="JBEPAZ010000001">
    <property type="protein sequence ID" value="MER6426174.1"/>
    <property type="molecule type" value="Genomic_DNA"/>
</dbReference>
<comment type="caution">
    <text evidence="2">The sequence shown here is derived from an EMBL/GenBank/DDBJ whole genome shotgun (WGS) entry which is preliminary data.</text>
</comment>
<dbReference type="Gene3D" id="1.20.120.640">
    <property type="entry name" value="Anticodon-binding domain of a subclass of class I aminoacyl-tRNA synthetases"/>
    <property type="match status" value="1"/>
</dbReference>
<dbReference type="RefSeq" id="WP_352062530.1">
    <property type="nucleotide sequence ID" value="NZ_JBEPAZ010000001.1"/>
</dbReference>
<accession>A0ABV1TXH2</accession>
<evidence type="ECO:0000256" key="1">
    <source>
        <dbReference type="SAM" id="MobiDB-lite"/>
    </source>
</evidence>
<organism evidence="2 3">
    <name type="scientific">Streptomyces sp. 900105245</name>
    <dbReference type="NCBI Taxonomy" id="3154379"/>
    <lineage>
        <taxon>Bacteria</taxon>
        <taxon>Bacillati</taxon>
        <taxon>Actinomycetota</taxon>
        <taxon>Actinomycetes</taxon>
        <taxon>Kitasatosporales</taxon>
        <taxon>Streptomycetaceae</taxon>
        <taxon>Streptomyces</taxon>
    </lineage>
</organism>
<proteinExistence type="predicted"/>
<gene>
    <name evidence="2" type="ORF">ABT272_00265</name>
</gene>
<evidence type="ECO:0000313" key="2">
    <source>
        <dbReference type="EMBL" id="MER6426174.1"/>
    </source>
</evidence>
<evidence type="ECO:0000313" key="3">
    <source>
        <dbReference type="Proteomes" id="UP001470023"/>
    </source>
</evidence>
<keyword evidence="3" id="KW-1185">Reference proteome</keyword>
<reference evidence="2 3" key="1">
    <citation type="submission" date="2024-06" db="EMBL/GenBank/DDBJ databases">
        <title>The Natural Products Discovery Center: Release of the First 8490 Sequenced Strains for Exploring Actinobacteria Biosynthetic Diversity.</title>
        <authorList>
            <person name="Kalkreuter E."/>
            <person name="Kautsar S.A."/>
            <person name="Yang D."/>
            <person name="Bader C.D."/>
            <person name="Teijaro C.N."/>
            <person name="Fluegel L."/>
            <person name="Davis C.M."/>
            <person name="Simpson J.R."/>
            <person name="Lauterbach L."/>
            <person name="Steele A.D."/>
            <person name="Gui C."/>
            <person name="Meng S."/>
            <person name="Li G."/>
            <person name="Viehrig K."/>
            <person name="Ye F."/>
            <person name="Su P."/>
            <person name="Kiefer A.F."/>
            <person name="Nichols A."/>
            <person name="Cepeda A.J."/>
            <person name="Yan W."/>
            <person name="Fan B."/>
            <person name="Jiang Y."/>
            <person name="Adhikari A."/>
            <person name="Zheng C.-J."/>
            <person name="Schuster L."/>
            <person name="Cowan T.M."/>
            <person name="Smanski M.J."/>
            <person name="Chevrette M.G."/>
            <person name="De Carvalho L.P.S."/>
            <person name="Shen B."/>
        </authorList>
    </citation>
    <scope>NUCLEOTIDE SEQUENCE [LARGE SCALE GENOMIC DNA]</scope>
    <source>
        <strain evidence="2 3">NPDC001166</strain>
    </source>
</reference>